<dbReference type="RefSeq" id="WP_127093627.1">
    <property type="nucleotide sequence ID" value="NZ_OGTW02000015.1"/>
</dbReference>
<proteinExistence type="predicted"/>
<evidence type="ECO:0000313" key="3">
    <source>
        <dbReference type="Proteomes" id="UP000279235"/>
    </source>
</evidence>
<dbReference type="EMBL" id="OGTW02000015">
    <property type="protein sequence ID" value="SPS10745.1"/>
    <property type="molecule type" value="Genomic_DNA"/>
</dbReference>
<protein>
    <submittedName>
        <fullName evidence="1">Uncharacterized protein</fullName>
    </submittedName>
</protein>
<reference evidence="1" key="1">
    <citation type="submission" date="2018-01" db="EMBL/GenBank/DDBJ databases">
        <authorList>
            <person name="Gaut B.S."/>
            <person name="Morton B.R."/>
            <person name="Clegg M.T."/>
            <person name="Duvall M.R."/>
        </authorList>
    </citation>
    <scope>NUCLEOTIDE SEQUENCE</scope>
    <source>
        <strain evidence="1">Lactococcus lactis</strain>
    </source>
</reference>
<dbReference type="EMBL" id="OGTW01000015">
    <property type="protein sequence ID" value="SPB23940.1"/>
    <property type="molecule type" value="Genomic_DNA"/>
</dbReference>
<evidence type="ECO:0000313" key="2">
    <source>
        <dbReference type="EMBL" id="SPS10745.1"/>
    </source>
</evidence>
<dbReference type="Proteomes" id="UP000279235">
    <property type="component" value="Unassembled WGS sequence"/>
</dbReference>
<reference evidence="3" key="3">
    <citation type="submission" date="2018-05" db="EMBL/GenBank/DDBJ databases">
        <authorList>
            <person name="Duru I."/>
        </authorList>
    </citation>
    <scope>NUCLEOTIDE SEQUENCE [LARGE SCALE GENOMIC DNA]</scope>
</reference>
<gene>
    <name evidence="1" type="ORF">AMHIJAGA_00675</name>
</gene>
<organism evidence="1">
    <name type="scientific">Lactococcus lactis</name>
    <dbReference type="NCBI Taxonomy" id="1358"/>
    <lineage>
        <taxon>Bacteria</taxon>
        <taxon>Bacillati</taxon>
        <taxon>Bacillota</taxon>
        <taxon>Bacilli</taxon>
        <taxon>Lactobacillales</taxon>
        <taxon>Streptococcaceae</taxon>
        <taxon>Lactococcus</taxon>
    </lineage>
</organism>
<reference evidence="2" key="2">
    <citation type="submission" date="2018-05" db="EMBL/GenBank/DDBJ databases">
        <authorList>
            <person name="Lanie J.A."/>
            <person name="Ng W.-L."/>
            <person name="Kazmierczak K.M."/>
            <person name="Andrzejewski T.M."/>
            <person name="Davidsen T.M."/>
            <person name="Wayne K.J."/>
            <person name="Tettelin H."/>
            <person name="Glass J.I."/>
            <person name="Rusch D."/>
            <person name="Podicherti R."/>
            <person name="Tsui H.-C.T."/>
            <person name="Winkler M.E."/>
        </authorList>
    </citation>
    <scope>NUCLEOTIDE SEQUENCE</scope>
    <source>
        <strain evidence="2">Lactococcus lactis</strain>
    </source>
</reference>
<evidence type="ECO:0000313" key="1">
    <source>
        <dbReference type="EMBL" id="SPB23940.1"/>
    </source>
</evidence>
<dbReference type="AlphaFoldDB" id="A0A2X0QXA1"/>
<accession>A0A2X0QXA1</accession>
<sequence length="105" mass="12331">MITDLKQKLRELHANRLINYGNTAYQRISNDWHFESVPTELGELWYGQDVVSFRTLSIAYDSDIDYMSHNELVRWIDNERCLIARLEKIFSDLETKKAGIAHGKN</sequence>
<name>A0A2X0QXA1_9LACT</name>